<evidence type="ECO:0000259" key="4">
    <source>
        <dbReference type="PROSITE" id="PS50110"/>
    </source>
</evidence>
<dbReference type="InterPro" id="IPR011006">
    <property type="entry name" value="CheY-like_superfamily"/>
</dbReference>
<dbReference type="Gene3D" id="3.30.450.20">
    <property type="entry name" value="PAS domain"/>
    <property type="match status" value="2"/>
</dbReference>
<dbReference type="InterPro" id="IPR013655">
    <property type="entry name" value="PAS_fold_3"/>
</dbReference>
<dbReference type="SUPFAM" id="SSF52172">
    <property type="entry name" value="CheY-like"/>
    <property type="match status" value="1"/>
</dbReference>
<protein>
    <recommendedName>
        <fullName evidence="1">Stage 0 sporulation protein A homolog</fullName>
    </recommendedName>
</protein>
<dbReference type="Gene3D" id="3.30.450.40">
    <property type="match status" value="1"/>
</dbReference>
<sequence length="1145" mass="131452">MTMNRNTLLIVDDMEVNRAILRNLFAKDFNILEAQNGEQGLMLLNQCCDRIAAVLLDIVMPVKDGYQMMAEMKSSGLLQTVPVIVITSEEAPEDEVRAFDSGATDIILRPFEACTVKRRVQNVIELNEHRQHQEDIIREQAVTLRNSTDALTDVLSSVIEHRSVETGQHVLRIRLFIRALLEDVMRSYPEYDLDERKIEVIARAATLHDIGKIAIPDAILNKPGPLTPEEMEIMKTHPAKGCEILNDLGRMHDKEYLQYAYNICRYHHERWDGSGYPEGLAMNNIPICAQAAGIADVYDALTTDRVYKKAYSPETASNMLLNGQCGIFAPRLLECFKKIREIFARIANEYADGHSPQIHFSKNHDPGINEPSFEINTLEFGQMKYFAMLRYENSTVMEVDMNSGVYHLVYKQNNDFDKLNPVGLFEASYLAFLQEAVHPDDRDLIQPVGYLEEFLKSGVMKKSRKYRVYHCTTGEYIWYEVTILRIYADIPNQHKILVVWRMCDKNAASPRKASNIACPVMDNSLLGIQKCLNDRWFTVIDINDGFTALLGYTRAEMEQVFHNRFTEIIYPEDREKVIREVREQQNKGNTYEIEYRVVTKDGKVLWILNKSQLYTDESGMDYISCMLIDITTEKKEQEKLRLALERHRIILDQSNDVIFELDMASNKLYYSRNWVKKFGYDPITDEINLRIPQSSHILPEDVQVFVHLLNRVSEGAPYVEAELRIANAEGRYIWCRIRATTQFDQDGQPVKAVGVILDIDREKRRTQNLIEKADRDGLTNLLNKEAAYRRIRSMLEDSQSAGAGAMLLIDLDNFKAVNDTYGHMFGDAVLIEAADQLQRQFRSEDIVARIGGDEFQVFINHIPSRDLLIRRAEKLVGVMQTMLQDTQRDVSLSCSVGLACYPHDASNYQDLFNCCDRALYMAKLLGKNQFAFYNEDTSNRVAEAAMQRSSMKRTRIESNESGDYEVAKLGEQAFQILYKTSEMEKTLPFVLKMWGQKLGVSRVSLFEGAGNGRTCSNTFEWCNEGISSQKENFQCIPYEEMDVCRESFDSKGVFYCADTSVLLKEQRRLLIPPDVRSMLQCALYNDGKFAGMVGFHDCSGRMWVQNEIDALILFSELLSTFLFKWREKERASQAKKGCPAEPCRR</sequence>
<dbReference type="InterPro" id="IPR000014">
    <property type="entry name" value="PAS"/>
</dbReference>
<evidence type="ECO:0000313" key="10">
    <source>
        <dbReference type="Proteomes" id="UP000092574"/>
    </source>
</evidence>
<feature type="modified residue" description="4-aspartylphosphate" evidence="3">
    <location>
        <position position="57"/>
    </location>
</feature>
<dbReference type="PROSITE" id="PS50887">
    <property type="entry name" value="GGDEF"/>
    <property type="match status" value="1"/>
</dbReference>
<evidence type="ECO:0000259" key="7">
    <source>
        <dbReference type="PROSITE" id="PS50887"/>
    </source>
</evidence>
<dbReference type="RefSeq" id="WP_084043501.1">
    <property type="nucleotide sequence ID" value="NZ_CP015405.2"/>
</dbReference>
<dbReference type="Gene3D" id="3.30.70.270">
    <property type="match status" value="1"/>
</dbReference>
<dbReference type="InterPro" id="IPR029016">
    <property type="entry name" value="GAF-like_dom_sf"/>
</dbReference>
<accession>A0A1C7I803</accession>
<evidence type="ECO:0000259" key="8">
    <source>
        <dbReference type="PROSITE" id="PS51832"/>
    </source>
</evidence>
<dbReference type="KEGG" id="byl:A4V09_08355"/>
<feature type="domain" description="PAC" evidence="6">
    <location>
        <begin position="719"/>
        <end position="771"/>
    </location>
</feature>
<dbReference type="InterPro" id="IPR000160">
    <property type="entry name" value="GGDEF_dom"/>
</dbReference>
<dbReference type="Gene3D" id="1.10.3210.10">
    <property type="entry name" value="Hypothetical protein af1432"/>
    <property type="match status" value="1"/>
</dbReference>
<dbReference type="SMART" id="SM00267">
    <property type="entry name" value="GGDEF"/>
    <property type="match status" value="1"/>
</dbReference>
<evidence type="ECO:0000313" key="9">
    <source>
        <dbReference type="EMBL" id="ANU75780.2"/>
    </source>
</evidence>
<evidence type="ECO:0000256" key="1">
    <source>
        <dbReference type="ARBA" id="ARBA00018672"/>
    </source>
</evidence>
<dbReference type="NCBIfam" id="TIGR00254">
    <property type="entry name" value="GGDEF"/>
    <property type="match status" value="1"/>
</dbReference>
<dbReference type="InterPro" id="IPR001610">
    <property type="entry name" value="PAC"/>
</dbReference>
<dbReference type="GO" id="GO:0000160">
    <property type="term" value="P:phosphorelay signal transduction system"/>
    <property type="evidence" value="ECO:0007669"/>
    <property type="project" value="InterPro"/>
</dbReference>
<dbReference type="Gene3D" id="3.40.50.2300">
    <property type="match status" value="1"/>
</dbReference>
<feature type="domain" description="GGDEF" evidence="7">
    <location>
        <begin position="802"/>
        <end position="935"/>
    </location>
</feature>
<dbReference type="CDD" id="cd00077">
    <property type="entry name" value="HDc"/>
    <property type="match status" value="1"/>
</dbReference>
<dbReference type="NCBIfam" id="TIGR00229">
    <property type="entry name" value="sensory_box"/>
    <property type="match status" value="2"/>
</dbReference>
<reference evidence="9" key="1">
    <citation type="submission" date="2017-04" db="EMBL/GenBank/DDBJ databases">
        <title>Complete Genome Sequences of Twelve Strains of a Stable Defined Moderately Diverse Mouse Microbiota 2 (sDMDMm2).</title>
        <authorList>
            <person name="Uchimura Y."/>
            <person name="Wyss M."/>
            <person name="Brugiroux S."/>
            <person name="Limenitakis J.P."/>
            <person name="Stecher B."/>
            <person name="McCoy K.D."/>
            <person name="Macpherson A.J."/>
        </authorList>
    </citation>
    <scope>NUCLEOTIDE SEQUENCE</scope>
    <source>
        <strain evidence="9">YL58</strain>
    </source>
</reference>
<dbReference type="InterPro" id="IPR043128">
    <property type="entry name" value="Rev_trsase/Diguanyl_cyclase"/>
</dbReference>
<organism evidence="9 10">
    <name type="scientific">Blautia pseudococcoides</name>
    <dbReference type="NCBI Taxonomy" id="1796616"/>
    <lineage>
        <taxon>Bacteria</taxon>
        <taxon>Bacillati</taxon>
        <taxon>Bacillota</taxon>
        <taxon>Clostridia</taxon>
        <taxon>Lachnospirales</taxon>
        <taxon>Lachnospiraceae</taxon>
        <taxon>Blautia</taxon>
    </lineage>
</organism>
<dbReference type="PANTHER" id="PTHR45228:SF5">
    <property type="entry name" value="CYCLIC DI-GMP PHOSPHODIESTERASE VC_1348-RELATED"/>
    <property type="match status" value="1"/>
</dbReference>
<feature type="domain" description="HD-GYP" evidence="8">
    <location>
        <begin position="144"/>
        <end position="352"/>
    </location>
</feature>
<dbReference type="SMART" id="SM00086">
    <property type="entry name" value="PAC"/>
    <property type="match status" value="2"/>
</dbReference>
<keyword evidence="10" id="KW-1185">Reference proteome</keyword>
<dbReference type="SUPFAM" id="SSF55785">
    <property type="entry name" value="PYP-like sensor domain (PAS domain)"/>
    <property type="match status" value="2"/>
</dbReference>
<dbReference type="InterPro" id="IPR035965">
    <property type="entry name" value="PAS-like_dom_sf"/>
</dbReference>
<name>A0A1C7I803_9FIRM</name>
<dbReference type="InterPro" id="IPR052020">
    <property type="entry name" value="Cyclic_di-GMP/3'3'-cGAMP_PDE"/>
</dbReference>
<dbReference type="OrthoDB" id="9804955at2"/>
<dbReference type="PROSITE" id="PS50112">
    <property type="entry name" value="PAS"/>
    <property type="match status" value="1"/>
</dbReference>
<evidence type="ECO:0000259" key="5">
    <source>
        <dbReference type="PROSITE" id="PS50112"/>
    </source>
</evidence>
<dbReference type="Pfam" id="PF13487">
    <property type="entry name" value="HD_5"/>
    <property type="match status" value="1"/>
</dbReference>
<dbReference type="SUPFAM" id="SSF55073">
    <property type="entry name" value="Nucleotide cyclase"/>
    <property type="match status" value="1"/>
</dbReference>
<feature type="domain" description="PAC" evidence="6">
    <location>
        <begin position="591"/>
        <end position="642"/>
    </location>
</feature>
<dbReference type="InterPro" id="IPR003607">
    <property type="entry name" value="HD/PDEase_dom"/>
</dbReference>
<evidence type="ECO:0000259" key="6">
    <source>
        <dbReference type="PROSITE" id="PS50113"/>
    </source>
</evidence>
<dbReference type="InterPro" id="IPR037522">
    <property type="entry name" value="HD_GYP_dom"/>
</dbReference>
<dbReference type="CDD" id="cd00130">
    <property type="entry name" value="PAS"/>
    <property type="match status" value="2"/>
</dbReference>
<dbReference type="CDD" id="cd00156">
    <property type="entry name" value="REC"/>
    <property type="match status" value="1"/>
</dbReference>
<dbReference type="CDD" id="cd01949">
    <property type="entry name" value="GGDEF"/>
    <property type="match status" value="1"/>
</dbReference>
<dbReference type="SMART" id="SM00471">
    <property type="entry name" value="HDc"/>
    <property type="match status" value="1"/>
</dbReference>
<dbReference type="PROSITE" id="PS50110">
    <property type="entry name" value="RESPONSE_REGULATORY"/>
    <property type="match status" value="1"/>
</dbReference>
<dbReference type="STRING" id="1796616.A4V09_08355"/>
<keyword evidence="3" id="KW-0597">Phosphoprotein</keyword>
<dbReference type="SUPFAM" id="SSF109604">
    <property type="entry name" value="HD-domain/PDEase-like"/>
    <property type="match status" value="1"/>
</dbReference>
<comment type="function">
    <text evidence="2">May play the central regulatory role in sporulation. It may be an element of the effector pathway responsible for the activation of sporulation genes in response to nutritional stress. Spo0A may act in concert with spo0H (a sigma factor) to control the expression of some genes that are critical to the sporulation process.</text>
</comment>
<dbReference type="Proteomes" id="UP000092574">
    <property type="component" value="Chromosome"/>
</dbReference>
<evidence type="ECO:0000256" key="3">
    <source>
        <dbReference type="PROSITE-ProRule" id="PRU00169"/>
    </source>
</evidence>
<dbReference type="InterPro" id="IPR000700">
    <property type="entry name" value="PAS-assoc_C"/>
</dbReference>
<dbReference type="PROSITE" id="PS50113">
    <property type="entry name" value="PAC"/>
    <property type="match status" value="2"/>
</dbReference>
<dbReference type="Pfam" id="PF00072">
    <property type="entry name" value="Response_reg"/>
    <property type="match status" value="1"/>
</dbReference>
<dbReference type="Pfam" id="PF00990">
    <property type="entry name" value="GGDEF"/>
    <property type="match status" value="1"/>
</dbReference>
<gene>
    <name evidence="9" type="ORF">A4V09_08355</name>
</gene>
<dbReference type="EMBL" id="CP015405">
    <property type="protein sequence ID" value="ANU75780.2"/>
    <property type="molecule type" value="Genomic_DNA"/>
</dbReference>
<feature type="domain" description="Response regulatory" evidence="4">
    <location>
        <begin position="7"/>
        <end position="124"/>
    </location>
</feature>
<proteinExistence type="predicted"/>
<dbReference type="Pfam" id="PF08447">
    <property type="entry name" value="PAS_3"/>
    <property type="match status" value="2"/>
</dbReference>
<feature type="domain" description="PAS" evidence="5">
    <location>
        <begin position="539"/>
        <end position="588"/>
    </location>
</feature>
<dbReference type="PROSITE" id="PS51832">
    <property type="entry name" value="HD_GYP"/>
    <property type="match status" value="1"/>
</dbReference>
<dbReference type="SUPFAM" id="SSF55781">
    <property type="entry name" value="GAF domain-like"/>
    <property type="match status" value="1"/>
</dbReference>
<dbReference type="InterPro" id="IPR001789">
    <property type="entry name" value="Sig_transdc_resp-reg_receiver"/>
</dbReference>
<dbReference type="SMART" id="SM00448">
    <property type="entry name" value="REC"/>
    <property type="match status" value="1"/>
</dbReference>
<dbReference type="PANTHER" id="PTHR45228">
    <property type="entry name" value="CYCLIC DI-GMP PHOSPHODIESTERASE TM_0186-RELATED"/>
    <property type="match status" value="1"/>
</dbReference>
<dbReference type="InterPro" id="IPR029787">
    <property type="entry name" value="Nucleotide_cyclase"/>
</dbReference>
<evidence type="ECO:0000256" key="2">
    <source>
        <dbReference type="ARBA" id="ARBA00024867"/>
    </source>
</evidence>
<dbReference type="AlphaFoldDB" id="A0A1C7I803"/>